<dbReference type="EMBL" id="KT372003">
    <property type="protein sequence ID" value="ALA06527.1"/>
    <property type="molecule type" value="Genomic_DNA"/>
</dbReference>
<feature type="compositionally biased region" description="Polar residues" evidence="1">
    <location>
        <begin position="1"/>
        <end position="10"/>
    </location>
</feature>
<protein>
    <submittedName>
        <fullName evidence="2">Head-to-tail stopper</fullName>
    </submittedName>
</protein>
<accession>A0A0K2CLV4</accession>
<proteinExistence type="predicted"/>
<dbReference type="Proteomes" id="UP000223849">
    <property type="component" value="Segment"/>
</dbReference>
<reference evidence="2 3" key="1">
    <citation type="submission" date="2015-08" db="EMBL/GenBank/DDBJ databases">
        <authorList>
            <person name="Davis N."/>
            <person name="Domingos A."/>
            <person name="Holland C."/>
            <person name="Houk L.J."/>
            <person name="Hueter N."/>
            <person name="Molina L."/>
            <person name="Sontag M."/>
            <person name="Saintfleur O."/>
            <person name="Swinford C."/>
            <person name="Villalobos-Ayala K."/>
            <person name="Carroll M."/>
            <person name="Cottrell-Yongye A."/>
            <person name="D'Elia T."/>
            <person name="Delesalle V.A."/>
            <person name="Bradley K.W."/>
            <person name="Asai D.J."/>
            <person name="Bowman C.A."/>
            <person name="Russell D.A."/>
            <person name="Pope W.H."/>
            <person name="Jacobs-Sera D."/>
            <person name="Hendrix R.W."/>
            <person name="Hatfull G.F."/>
        </authorList>
    </citation>
    <scope>NUCLEOTIDE SEQUENCE [LARGE SCALE GENOMIC DNA]</scope>
</reference>
<organism evidence="2 3">
    <name type="scientific">Mycobacterium phage Lumos</name>
    <dbReference type="NCBI Taxonomy" id="1701852"/>
    <lineage>
        <taxon>Viruses</taxon>
        <taxon>Duplodnaviria</taxon>
        <taxon>Heunggongvirae</taxon>
        <taxon>Uroviricota</taxon>
        <taxon>Caudoviricetes</taxon>
        <taxon>Vilmaviridae</taxon>
        <taxon>Lclasvirinae</taxon>
        <taxon>Lumosvirus</taxon>
        <taxon>Lumosvirus lumos</taxon>
    </lineage>
</organism>
<sequence length="112" mass="12398">MNEETLTVTRGDTDKYGNPNKEAHGTVKGIFAWGPGTSTNKFGRDRNFKGESTSLTAELYVKRGSDLKARDRIERANGEVYAVVGHAAWDQNDPFGGYDFGYMVFQVEAVNV</sequence>
<keyword evidence="3" id="KW-1185">Reference proteome</keyword>
<name>A0A0K2CLV4_9CAUD</name>
<gene>
    <name evidence="2" type="ORF">SEA_LUMOS_11</name>
</gene>
<evidence type="ECO:0000256" key="1">
    <source>
        <dbReference type="SAM" id="MobiDB-lite"/>
    </source>
</evidence>
<feature type="compositionally biased region" description="Basic and acidic residues" evidence="1">
    <location>
        <begin position="11"/>
        <end position="22"/>
    </location>
</feature>
<evidence type="ECO:0000313" key="2">
    <source>
        <dbReference type="EMBL" id="ALA06527.1"/>
    </source>
</evidence>
<evidence type="ECO:0000313" key="3">
    <source>
        <dbReference type="Proteomes" id="UP000223849"/>
    </source>
</evidence>
<feature type="region of interest" description="Disordered" evidence="1">
    <location>
        <begin position="1"/>
        <end position="22"/>
    </location>
</feature>